<name>A0A0X8JG70_ACTRD</name>
<dbReference type="CDD" id="cd07989">
    <property type="entry name" value="LPLAT_AGPAT-like"/>
    <property type="match status" value="1"/>
</dbReference>
<evidence type="ECO:0000256" key="2">
    <source>
        <dbReference type="ARBA" id="ARBA00023315"/>
    </source>
</evidence>
<dbReference type="EMBL" id="CP014228">
    <property type="protein sequence ID" value="AMD88253.1"/>
    <property type="molecule type" value="Genomic_DNA"/>
</dbReference>
<organism evidence="5 6">
    <name type="scientific">Actinomyces radicidentis</name>
    <dbReference type="NCBI Taxonomy" id="111015"/>
    <lineage>
        <taxon>Bacteria</taxon>
        <taxon>Bacillati</taxon>
        <taxon>Actinomycetota</taxon>
        <taxon>Actinomycetes</taxon>
        <taxon>Actinomycetales</taxon>
        <taxon>Actinomycetaceae</taxon>
        <taxon>Actinomyces</taxon>
    </lineage>
</organism>
<evidence type="ECO:0000313" key="5">
    <source>
        <dbReference type="EMBL" id="AMD88253.1"/>
    </source>
</evidence>
<feature type="compositionally biased region" description="Low complexity" evidence="3">
    <location>
        <begin position="247"/>
        <end position="259"/>
    </location>
</feature>
<dbReference type="AlphaFoldDB" id="A0A0X8JG70"/>
<dbReference type="Pfam" id="PF01553">
    <property type="entry name" value="Acyltransferase"/>
    <property type="match status" value="1"/>
</dbReference>
<dbReference type="PANTHER" id="PTHR10434:SF55">
    <property type="entry name" value="POSSIBLE ACYLTRANSFERASE"/>
    <property type="match status" value="1"/>
</dbReference>
<evidence type="ECO:0000313" key="6">
    <source>
        <dbReference type="Proteomes" id="UP000065220"/>
    </source>
</evidence>
<keyword evidence="2 5" id="KW-0012">Acyltransferase</keyword>
<dbReference type="GO" id="GO:0005886">
    <property type="term" value="C:plasma membrane"/>
    <property type="evidence" value="ECO:0007669"/>
    <property type="project" value="TreeGrafter"/>
</dbReference>
<evidence type="ECO:0000259" key="4">
    <source>
        <dbReference type="SMART" id="SM00563"/>
    </source>
</evidence>
<dbReference type="SMART" id="SM00563">
    <property type="entry name" value="PlsC"/>
    <property type="match status" value="1"/>
</dbReference>
<proteinExistence type="predicted"/>
<dbReference type="STRING" id="111015.AXF14_12535"/>
<dbReference type="GO" id="GO:0003841">
    <property type="term" value="F:1-acylglycerol-3-phosphate O-acyltransferase activity"/>
    <property type="evidence" value="ECO:0007669"/>
    <property type="project" value="TreeGrafter"/>
</dbReference>
<dbReference type="OrthoDB" id="9806008at2"/>
<sequence>MTPFYRFAARGAIIPFLKGVSRQHVTGAENIPRDRGFIAVANHLSDLDSLTAMRALVDEDVPIYSLIKSGLYDAPVLGHVFKAGGQIPVYRGTAKAGDALVEAERRLALGDPIMIFPEGTLSRDPLRWPMTGKTGAARLAMRTGVPVLPMGQWGAHEILDTYNKSFRPFPRKDVEVRIGEPLDLTRCGSDVEDKEAVRACTAEIMRAITALVEEIRGQKAPRPFDMKYDGDPGKGRLGTRRPDPRTGETAPDAATGAAPARDEDEPPVGPDVAADEPGQPA</sequence>
<dbReference type="RefSeq" id="WP_067943706.1">
    <property type="nucleotide sequence ID" value="NZ_CP014228.1"/>
</dbReference>
<accession>A0A0X8JG70</accession>
<gene>
    <name evidence="5" type="ORF">AXF14_12535</name>
</gene>
<protein>
    <submittedName>
        <fullName evidence="5">Acyl-phosphate glycerol 3-phosphate acyltransferase</fullName>
    </submittedName>
</protein>
<dbReference type="GO" id="GO:0006654">
    <property type="term" value="P:phosphatidic acid biosynthetic process"/>
    <property type="evidence" value="ECO:0007669"/>
    <property type="project" value="TreeGrafter"/>
</dbReference>
<dbReference type="InterPro" id="IPR002123">
    <property type="entry name" value="Plipid/glycerol_acylTrfase"/>
</dbReference>
<dbReference type="SUPFAM" id="SSF69593">
    <property type="entry name" value="Glycerol-3-phosphate (1)-acyltransferase"/>
    <property type="match status" value="1"/>
</dbReference>
<dbReference type="KEGG" id="ard:AXF14_12535"/>
<keyword evidence="1 5" id="KW-0808">Transferase</keyword>
<evidence type="ECO:0000256" key="3">
    <source>
        <dbReference type="SAM" id="MobiDB-lite"/>
    </source>
</evidence>
<dbReference type="PANTHER" id="PTHR10434">
    <property type="entry name" value="1-ACYL-SN-GLYCEROL-3-PHOSPHATE ACYLTRANSFERASE"/>
    <property type="match status" value="1"/>
</dbReference>
<evidence type="ECO:0000256" key="1">
    <source>
        <dbReference type="ARBA" id="ARBA00022679"/>
    </source>
</evidence>
<dbReference type="Proteomes" id="UP000065220">
    <property type="component" value="Chromosome"/>
</dbReference>
<feature type="domain" description="Phospholipid/glycerol acyltransferase" evidence="4">
    <location>
        <begin position="37"/>
        <end position="155"/>
    </location>
</feature>
<feature type="compositionally biased region" description="Basic and acidic residues" evidence="3">
    <location>
        <begin position="221"/>
        <end position="246"/>
    </location>
</feature>
<keyword evidence="6" id="KW-1185">Reference proteome</keyword>
<reference evidence="6" key="1">
    <citation type="submission" date="2016-02" db="EMBL/GenBank/DDBJ databases">
        <authorList>
            <person name="Holder M.E."/>
            <person name="Ajami N.J."/>
            <person name="Petrosino J.F."/>
        </authorList>
    </citation>
    <scope>NUCLEOTIDE SEQUENCE [LARGE SCALE GENOMIC DNA]</scope>
    <source>
        <strain evidence="6">CCUG 36733</strain>
    </source>
</reference>
<feature type="region of interest" description="Disordered" evidence="3">
    <location>
        <begin position="221"/>
        <end position="281"/>
    </location>
</feature>